<accession>A0ABD2L097</accession>
<proteinExistence type="predicted"/>
<dbReference type="PROSITE" id="PS50297">
    <property type="entry name" value="ANK_REP_REGION"/>
    <property type="match status" value="2"/>
</dbReference>
<dbReference type="EMBL" id="JBICBT010000590">
    <property type="protein sequence ID" value="KAL3108499.1"/>
    <property type="molecule type" value="Genomic_DNA"/>
</dbReference>
<comment type="caution">
    <text evidence="5">The sequence shown here is derived from an EMBL/GenBank/DDBJ whole genome shotgun (WGS) entry which is preliminary data.</text>
</comment>
<evidence type="ECO:0000256" key="2">
    <source>
        <dbReference type="ARBA" id="ARBA00023043"/>
    </source>
</evidence>
<dbReference type="Pfam" id="PF12796">
    <property type="entry name" value="Ank_2"/>
    <property type="match status" value="1"/>
</dbReference>
<feature type="compositionally biased region" description="Polar residues" evidence="4">
    <location>
        <begin position="48"/>
        <end position="59"/>
    </location>
</feature>
<feature type="repeat" description="ANK" evidence="3">
    <location>
        <begin position="257"/>
        <end position="289"/>
    </location>
</feature>
<dbReference type="SMART" id="SM00248">
    <property type="entry name" value="ANK"/>
    <property type="match status" value="2"/>
</dbReference>
<evidence type="ECO:0000313" key="5">
    <source>
        <dbReference type="EMBL" id="KAL3108499.1"/>
    </source>
</evidence>
<dbReference type="InterPro" id="IPR036770">
    <property type="entry name" value="Ankyrin_rpt-contain_sf"/>
</dbReference>
<feature type="compositionally biased region" description="Polar residues" evidence="4">
    <location>
        <begin position="29"/>
        <end position="39"/>
    </location>
</feature>
<keyword evidence="2 3" id="KW-0040">ANK repeat</keyword>
<sequence>MDSPSSVKAGLKKSVFLAIKGTDRLLRPNNANVQPQLQGVDNAKDCLTPSTTGNNQPTREQPKLMDIDERIGMDDEDNDDGDRFGEAAEVLGGGDNANRVGGERGVGNRLRKRRSVSCEPTANSPAKMAPHQPADDQSAGCLLQRTQSVNAFAVPSAHQQNAVVPIASSSRISSRMPSSVSICSYANSEVSARKRSPSGDGSLCSKEERSLSSTTPKISISICGKALYACASGRLDELAAILKDHPELVNYQYPYCYRYSCLHIAAKAGDSAIVRFLVKNGAKLNAKDQDWSTPLHLAAQAGHLEMTRQLREMGADPTILDAHGKHYYDYLPADNRKLFQNATPKRQKTPSKKNAEDSDSVSSNQSQLSLSLHHRFETFRKPIGRAVSDFLHRK</sequence>
<feature type="region of interest" description="Disordered" evidence="4">
    <location>
        <begin position="29"/>
        <end position="60"/>
    </location>
</feature>
<dbReference type="SUPFAM" id="SSF48403">
    <property type="entry name" value="Ankyrin repeat"/>
    <property type="match status" value="1"/>
</dbReference>
<protein>
    <recommendedName>
        <fullName evidence="7">ANK_REP_REGION domain-containing protein</fullName>
    </recommendedName>
</protein>
<dbReference type="AlphaFoldDB" id="A0ABD2L097"/>
<evidence type="ECO:0008006" key="7">
    <source>
        <dbReference type="Google" id="ProtNLM"/>
    </source>
</evidence>
<feature type="region of interest" description="Disordered" evidence="4">
    <location>
        <begin position="110"/>
        <end position="138"/>
    </location>
</feature>
<dbReference type="Gene3D" id="1.25.40.20">
    <property type="entry name" value="Ankyrin repeat-containing domain"/>
    <property type="match status" value="1"/>
</dbReference>
<dbReference type="Proteomes" id="UP001620626">
    <property type="component" value="Unassembled WGS sequence"/>
</dbReference>
<dbReference type="PANTHER" id="PTHR24171">
    <property type="entry name" value="ANKYRIN REPEAT DOMAIN-CONTAINING PROTEIN 39-RELATED"/>
    <property type="match status" value="1"/>
</dbReference>
<feature type="region of interest" description="Disordered" evidence="4">
    <location>
        <begin position="341"/>
        <end position="367"/>
    </location>
</feature>
<name>A0ABD2L097_9BILA</name>
<dbReference type="InterPro" id="IPR002110">
    <property type="entry name" value="Ankyrin_rpt"/>
</dbReference>
<organism evidence="5 6">
    <name type="scientific">Heterodera trifolii</name>
    <dbReference type="NCBI Taxonomy" id="157864"/>
    <lineage>
        <taxon>Eukaryota</taxon>
        <taxon>Metazoa</taxon>
        <taxon>Ecdysozoa</taxon>
        <taxon>Nematoda</taxon>
        <taxon>Chromadorea</taxon>
        <taxon>Rhabditida</taxon>
        <taxon>Tylenchina</taxon>
        <taxon>Tylenchomorpha</taxon>
        <taxon>Tylenchoidea</taxon>
        <taxon>Heteroderidae</taxon>
        <taxon>Heteroderinae</taxon>
        <taxon>Heterodera</taxon>
    </lineage>
</organism>
<evidence type="ECO:0000313" key="6">
    <source>
        <dbReference type="Proteomes" id="UP001620626"/>
    </source>
</evidence>
<keyword evidence="6" id="KW-1185">Reference proteome</keyword>
<gene>
    <name evidence="5" type="ORF">niasHT_015421</name>
</gene>
<evidence type="ECO:0000256" key="1">
    <source>
        <dbReference type="ARBA" id="ARBA00022737"/>
    </source>
</evidence>
<keyword evidence="1" id="KW-0677">Repeat</keyword>
<dbReference type="PROSITE" id="PS50088">
    <property type="entry name" value="ANK_REPEAT"/>
    <property type="match status" value="2"/>
</dbReference>
<reference evidence="5 6" key="1">
    <citation type="submission" date="2024-10" db="EMBL/GenBank/DDBJ databases">
        <authorList>
            <person name="Kim D."/>
        </authorList>
    </citation>
    <scope>NUCLEOTIDE SEQUENCE [LARGE SCALE GENOMIC DNA]</scope>
    <source>
        <strain evidence="5">BH-2024</strain>
    </source>
</reference>
<evidence type="ECO:0000256" key="4">
    <source>
        <dbReference type="SAM" id="MobiDB-lite"/>
    </source>
</evidence>
<evidence type="ECO:0000256" key="3">
    <source>
        <dbReference type="PROSITE-ProRule" id="PRU00023"/>
    </source>
</evidence>
<feature type="repeat" description="ANK" evidence="3">
    <location>
        <begin position="290"/>
        <end position="322"/>
    </location>
</feature>